<dbReference type="EMBL" id="JAENGY010000026">
    <property type="protein sequence ID" value="KAG6976628.1"/>
    <property type="molecule type" value="Genomic_DNA"/>
</dbReference>
<evidence type="ECO:0000313" key="2">
    <source>
        <dbReference type="EMBL" id="KAG6976628.1"/>
    </source>
</evidence>
<feature type="compositionally biased region" description="Polar residues" evidence="1">
    <location>
        <begin position="37"/>
        <end position="51"/>
    </location>
</feature>
<dbReference type="AlphaFoldDB" id="A0A8J5J3Z1"/>
<feature type="region of interest" description="Disordered" evidence="1">
    <location>
        <begin position="37"/>
        <end position="71"/>
    </location>
</feature>
<organism evidence="2 3">
    <name type="scientific">Phytophthora aleatoria</name>
    <dbReference type="NCBI Taxonomy" id="2496075"/>
    <lineage>
        <taxon>Eukaryota</taxon>
        <taxon>Sar</taxon>
        <taxon>Stramenopiles</taxon>
        <taxon>Oomycota</taxon>
        <taxon>Peronosporomycetes</taxon>
        <taxon>Peronosporales</taxon>
        <taxon>Peronosporaceae</taxon>
        <taxon>Phytophthora</taxon>
    </lineage>
</organism>
<accession>A0A8J5J3Z1</accession>
<sequence length="532" mass="58890">MTRGSISSVKKAASTAEAPIWKSYLAIRSSTPSDVLNATNASDRMNNTSGIGNLRGRKRAKPSGGAHGPGAGIWMTLATPLTTTREEDGGAVLTSVRHYWKQLSVNERQQILFLDEPELVKQLYKLNLSLLCVGLMQRHLKTSNRTATDTSVVSKTVAATTTSTIAPNAVNSTAVRVVQERAATQPSTRAATDTSLEKTYELLEAMEFMDIGTGILTVKTELAEDTDRLFTLVGDVLAGFLTSIHVLTESNFNKLFVTESETINTWANYQRLIAMLVEQPQEHVLAGEDAGARNPFAGKRKYDEYIVSVPWEDVESDAGSAFDIGSVDGDLFEREDEVNDGGAQQWGRRKQRRRQEDPELEWQLQQVQELKLRVDMALLLRSVTSVSAKRATACALADVVAGSSSVRGFASKKDKKKGKKGGDDGNFEQMLRAIKGQYPDAEEWTEEEKQSHQEIGRRYNTMSTIEHNHFMRDVQTKIDLKWDAINALPAELQAEALEIDVSPVPEERGMATWTPPIPGFRRYTDEGDESMD</sequence>
<dbReference type="PANTHER" id="PTHR13359">
    <property type="entry name" value="39S RIBOSOMAL PROTEIN L40, MITOCHONDRIAL"/>
    <property type="match status" value="1"/>
</dbReference>
<comment type="caution">
    <text evidence="2">The sequence shown here is derived from an EMBL/GenBank/DDBJ whole genome shotgun (WGS) entry which is preliminary data.</text>
</comment>
<dbReference type="PANTHER" id="PTHR13359:SF2">
    <property type="entry name" value="LARGE RIBOSOMAL SUBUNIT PROTEIN ML40"/>
    <property type="match status" value="1"/>
</dbReference>
<evidence type="ECO:0000256" key="1">
    <source>
        <dbReference type="SAM" id="MobiDB-lite"/>
    </source>
</evidence>
<feature type="region of interest" description="Disordered" evidence="1">
    <location>
        <begin position="337"/>
        <end position="357"/>
    </location>
</feature>
<proteinExistence type="predicted"/>
<dbReference type="Proteomes" id="UP000709295">
    <property type="component" value="Unassembled WGS sequence"/>
</dbReference>
<reference evidence="2" key="1">
    <citation type="submission" date="2021-01" db="EMBL/GenBank/DDBJ databases">
        <title>Phytophthora aleatoria, a newly-described species from Pinus radiata is distinct from Phytophthora cactorum isolates based on comparative genomics.</title>
        <authorList>
            <person name="Mcdougal R."/>
            <person name="Panda P."/>
            <person name="Williams N."/>
            <person name="Studholme D.J."/>
        </authorList>
    </citation>
    <scope>NUCLEOTIDE SEQUENCE</scope>
    <source>
        <strain evidence="2">NZFS 4037</strain>
    </source>
</reference>
<protein>
    <submittedName>
        <fullName evidence="2">Uncharacterized protein</fullName>
    </submittedName>
</protein>
<name>A0A8J5J3Z1_9STRA</name>
<dbReference type="InterPro" id="IPR039145">
    <property type="entry name" value="Ribosomal_mL40_metazoa/plant"/>
</dbReference>
<keyword evidence="3" id="KW-1185">Reference proteome</keyword>
<dbReference type="GO" id="GO:0005762">
    <property type="term" value="C:mitochondrial large ribosomal subunit"/>
    <property type="evidence" value="ECO:0007669"/>
    <property type="project" value="InterPro"/>
</dbReference>
<evidence type="ECO:0000313" key="3">
    <source>
        <dbReference type="Proteomes" id="UP000709295"/>
    </source>
</evidence>
<feature type="region of interest" description="Disordered" evidence="1">
    <location>
        <begin position="507"/>
        <end position="532"/>
    </location>
</feature>
<gene>
    <name evidence="2" type="ORF">JG688_00001187</name>
</gene>